<accession>A0A4Y3KEN9</accession>
<dbReference type="InterPro" id="IPR006379">
    <property type="entry name" value="HAD-SF_hydro_IIB"/>
</dbReference>
<evidence type="ECO:0000313" key="1">
    <source>
        <dbReference type="EMBL" id="GEA81478.1"/>
    </source>
</evidence>
<dbReference type="PANTHER" id="PTHR10000:SF53">
    <property type="entry name" value="5-AMINO-6-(5-PHOSPHO-D-RIBITYLAMINO)URACIL PHOSPHATASE YBJI-RELATED"/>
    <property type="match status" value="1"/>
</dbReference>
<protein>
    <submittedName>
        <fullName evidence="1">Hydrolase</fullName>
    </submittedName>
</protein>
<comment type="caution">
    <text evidence="1">The sequence shown here is derived from an EMBL/GenBank/DDBJ whole genome shotgun (WGS) entry which is preliminary data.</text>
</comment>
<dbReference type="Gene3D" id="3.40.50.1000">
    <property type="entry name" value="HAD superfamily/HAD-like"/>
    <property type="match status" value="1"/>
</dbReference>
<dbReference type="SFLD" id="SFLDS00003">
    <property type="entry name" value="Haloacid_Dehalogenase"/>
    <property type="match status" value="1"/>
</dbReference>
<organism evidence="1 2">
    <name type="scientific">Cellulomonas uda</name>
    <dbReference type="NCBI Taxonomy" id="1714"/>
    <lineage>
        <taxon>Bacteria</taxon>
        <taxon>Bacillati</taxon>
        <taxon>Actinomycetota</taxon>
        <taxon>Actinomycetes</taxon>
        <taxon>Micrococcales</taxon>
        <taxon>Cellulomonadaceae</taxon>
        <taxon>Cellulomonas</taxon>
    </lineage>
</organism>
<name>A0A4Y3KEN9_CELUD</name>
<gene>
    <name evidence="1" type="ORF">CUD01_19220</name>
</gene>
<dbReference type="Pfam" id="PF08282">
    <property type="entry name" value="Hydrolase_3"/>
    <property type="match status" value="1"/>
</dbReference>
<keyword evidence="1" id="KW-0378">Hydrolase</keyword>
<sequence length="299" mass="31949">MPDDQPANHARTADTRPATLLDDLRSTLDATSVRLVALDMDGSLLDSAKRLPDGFRPVLDALLARGVTVCPASGRQHATLRAQLDRGDLTYIAENGALVVQDDEPVAVAPLARGSAHRGVDLVRGAVAQGARLGAVLCGVRSAYVERTDEEFLAHVRPYYRRLEHVADLQAVDDEVLKLAVFDVDDAQHGAGPLLAPLDGPDRVLVSGEHWVDVMGPDADKGRALRALQARLGVPPEQTMAFGDYFNDLGMLEAAGWSFAMANAHPDVRAAARFVAPSNDDDGVLATLRAAFRLDASLP</sequence>
<dbReference type="NCBIfam" id="TIGR01484">
    <property type="entry name" value="HAD-SF-IIB"/>
    <property type="match status" value="1"/>
</dbReference>
<dbReference type="Proteomes" id="UP000315842">
    <property type="component" value="Unassembled WGS sequence"/>
</dbReference>
<dbReference type="GO" id="GO:0000287">
    <property type="term" value="F:magnesium ion binding"/>
    <property type="evidence" value="ECO:0007669"/>
    <property type="project" value="TreeGrafter"/>
</dbReference>
<dbReference type="CDD" id="cd07518">
    <property type="entry name" value="HAD_YbiV-Like"/>
    <property type="match status" value="1"/>
</dbReference>
<dbReference type="Gene3D" id="3.30.1240.10">
    <property type="match status" value="1"/>
</dbReference>
<proteinExistence type="predicted"/>
<dbReference type="PANTHER" id="PTHR10000">
    <property type="entry name" value="PHOSPHOSERINE PHOSPHATASE"/>
    <property type="match status" value="1"/>
</dbReference>
<dbReference type="EMBL" id="BJLP01000030">
    <property type="protein sequence ID" value="GEA81478.1"/>
    <property type="molecule type" value="Genomic_DNA"/>
</dbReference>
<keyword evidence="2" id="KW-1185">Reference proteome</keyword>
<dbReference type="GO" id="GO:0016791">
    <property type="term" value="F:phosphatase activity"/>
    <property type="evidence" value="ECO:0007669"/>
    <property type="project" value="TreeGrafter"/>
</dbReference>
<dbReference type="InterPro" id="IPR023214">
    <property type="entry name" value="HAD_sf"/>
</dbReference>
<dbReference type="InterPro" id="IPR036412">
    <property type="entry name" value="HAD-like_sf"/>
</dbReference>
<dbReference type="GO" id="GO:0005829">
    <property type="term" value="C:cytosol"/>
    <property type="evidence" value="ECO:0007669"/>
    <property type="project" value="TreeGrafter"/>
</dbReference>
<dbReference type="SUPFAM" id="SSF56784">
    <property type="entry name" value="HAD-like"/>
    <property type="match status" value="1"/>
</dbReference>
<dbReference type="SFLD" id="SFLDG01140">
    <property type="entry name" value="C2.B:_Phosphomannomutase_and_P"/>
    <property type="match status" value="1"/>
</dbReference>
<dbReference type="AlphaFoldDB" id="A0A4Y3KEN9"/>
<evidence type="ECO:0000313" key="2">
    <source>
        <dbReference type="Proteomes" id="UP000315842"/>
    </source>
</evidence>
<dbReference type="RefSeq" id="WP_307722675.1">
    <property type="nucleotide sequence ID" value="NZ_BJLP01000030.1"/>
</dbReference>
<reference evidence="1 2" key="1">
    <citation type="submission" date="2019-06" db="EMBL/GenBank/DDBJ databases">
        <title>Whole genome shotgun sequence of Cellulomonas uda NBRC 3747.</title>
        <authorList>
            <person name="Hosoyama A."/>
            <person name="Uohara A."/>
            <person name="Ohji S."/>
            <person name="Ichikawa N."/>
        </authorList>
    </citation>
    <scope>NUCLEOTIDE SEQUENCE [LARGE SCALE GENOMIC DNA]</scope>
    <source>
        <strain evidence="1 2">NBRC 3747</strain>
    </source>
</reference>